<feature type="region of interest" description="Disordered" evidence="1">
    <location>
        <begin position="76"/>
        <end position="144"/>
    </location>
</feature>
<reference evidence="2" key="1">
    <citation type="submission" date="2018-04" db="EMBL/GenBank/DDBJ databases">
        <title>WGS assembly of Panicum hallii.</title>
        <authorList>
            <person name="Lovell J."/>
            <person name="Jenkins J."/>
            <person name="Lowry D."/>
            <person name="Mamidi S."/>
            <person name="Sreedasyam A."/>
            <person name="Weng X."/>
            <person name="Barry K."/>
            <person name="Bonette J."/>
            <person name="Campitelli B."/>
            <person name="Daum C."/>
            <person name="Gordon S."/>
            <person name="Gould B."/>
            <person name="Lipzen A."/>
            <person name="Macqueen A."/>
            <person name="Palacio-Mejia J."/>
            <person name="Plott C."/>
            <person name="Shakirov E."/>
            <person name="Shu S."/>
            <person name="Yoshinaga Y."/>
            <person name="Zane M."/>
            <person name="Rokhsar D."/>
            <person name="Grimwood J."/>
            <person name="Schmutz J."/>
            <person name="Juenger T."/>
        </authorList>
    </citation>
    <scope>NUCLEOTIDE SEQUENCE [LARGE SCALE GENOMIC DNA]</scope>
    <source>
        <strain evidence="2">FIL2</strain>
    </source>
</reference>
<evidence type="ECO:0000313" key="2">
    <source>
        <dbReference type="EMBL" id="PAN24871.2"/>
    </source>
</evidence>
<organism evidence="2">
    <name type="scientific">Panicum hallii</name>
    <dbReference type="NCBI Taxonomy" id="206008"/>
    <lineage>
        <taxon>Eukaryota</taxon>
        <taxon>Viridiplantae</taxon>
        <taxon>Streptophyta</taxon>
        <taxon>Embryophyta</taxon>
        <taxon>Tracheophyta</taxon>
        <taxon>Spermatophyta</taxon>
        <taxon>Magnoliopsida</taxon>
        <taxon>Liliopsida</taxon>
        <taxon>Poales</taxon>
        <taxon>Poaceae</taxon>
        <taxon>PACMAD clade</taxon>
        <taxon>Panicoideae</taxon>
        <taxon>Panicodae</taxon>
        <taxon>Paniceae</taxon>
        <taxon>Panicinae</taxon>
        <taxon>Panicum</taxon>
        <taxon>Panicum sect. Panicum</taxon>
    </lineage>
</organism>
<evidence type="ECO:0000256" key="1">
    <source>
        <dbReference type="SAM" id="MobiDB-lite"/>
    </source>
</evidence>
<feature type="compositionally biased region" description="Low complexity" evidence="1">
    <location>
        <begin position="125"/>
        <end position="134"/>
    </location>
</feature>
<proteinExistence type="predicted"/>
<dbReference type="Proteomes" id="UP000243499">
    <property type="component" value="Chromosome 4"/>
</dbReference>
<dbReference type="EMBL" id="CM008049">
    <property type="protein sequence ID" value="PAN24871.2"/>
    <property type="molecule type" value="Genomic_DNA"/>
</dbReference>
<protein>
    <submittedName>
        <fullName evidence="2">Uncharacterized protein</fullName>
    </submittedName>
</protein>
<accession>A0A2S3HK67</accession>
<name>A0A2S3HK67_9POAL</name>
<gene>
    <name evidence="2" type="ORF">PAHAL_4G225200</name>
</gene>
<dbReference type="AlphaFoldDB" id="A0A2S3HK67"/>
<dbReference type="Gramene" id="PAN24871">
    <property type="protein sequence ID" value="PAN24871"/>
    <property type="gene ID" value="PAHAL_4G225200"/>
</dbReference>
<sequence>MLIHDWRLRLRGAAADSCRGCTDPCYSGPDLVLLLPEVLLSADFGEPGVVTSGAGSRAGEAGSGLAQHAGEMVGWGQQWQATVEASPEDPFLPMRRHAGRAPSSPGGHSAPTERRYAGHAGSQGGADAQAAAGGVQPHRSGQSR</sequence>